<comment type="caution">
    <text evidence="2">The sequence shown here is derived from an EMBL/GenBank/DDBJ whole genome shotgun (WGS) entry which is preliminary data.</text>
</comment>
<gene>
    <name evidence="2" type="ORF">FNQ90_05240</name>
</gene>
<accession>A0A7W3TB09</accession>
<dbReference type="AlphaFoldDB" id="A0A7W3TB09"/>
<dbReference type="SUPFAM" id="SSF47413">
    <property type="entry name" value="lambda repressor-like DNA-binding domains"/>
    <property type="match status" value="1"/>
</dbReference>
<keyword evidence="3" id="KW-1185">Reference proteome</keyword>
<dbReference type="PROSITE" id="PS50943">
    <property type="entry name" value="HTH_CROC1"/>
    <property type="match status" value="1"/>
</dbReference>
<evidence type="ECO:0000313" key="3">
    <source>
        <dbReference type="Proteomes" id="UP000538929"/>
    </source>
</evidence>
<sequence>MSGESPDSGEYAKALGRKVALHRKRRGLSQKEFAGLLGRSEAWVSQVERGVRRIDRMTVLEKIADTLDLPVAELAAEAPLVASAITRDPSAAGALRVLLGEAHALRAVLSGAGPVDRTKLRDGVDRAWQLTHAGEYTDLAELLTGLIPELEAAARTGGDGDERDLFRLLASAYQACGAALAHAGDPDAAWVAVDRSVVAAERARDPLLMAAGGFRLAIVFNGARRHEEAGRVAGDTADALALAVEHGDPAAVALCGALTLQRAVAAGRSNRAEEAYEHLRRAREMAVTVDGENDGHHTEFGTLNVELHEVAVAVCLGDAGRALRVAEHLDVSGLSAERRARFQIDVATARTQRRRVVEAVTSLEAALDLAPEMVRDKPVVRRLVSDLLTMSPVASDRLRRLARETGIPVGSTDR</sequence>
<dbReference type="CDD" id="cd00093">
    <property type="entry name" value="HTH_XRE"/>
    <property type="match status" value="1"/>
</dbReference>
<dbReference type="GO" id="GO:0003677">
    <property type="term" value="F:DNA binding"/>
    <property type="evidence" value="ECO:0007669"/>
    <property type="project" value="InterPro"/>
</dbReference>
<protein>
    <submittedName>
        <fullName evidence="2">Helix-turn-helix domain-containing protein</fullName>
    </submittedName>
</protein>
<dbReference type="EMBL" id="VKHT01000088">
    <property type="protein sequence ID" value="MBB0243526.1"/>
    <property type="molecule type" value="Genomic_DNA"/>
</dbReference>
<dbReference type="SMART" id="SM00530">
    <property type="entry name" value="HTH_XRE"/>
    <property type="match status" value="1"/>
</dbReference>
<name>A0A7W3TB09_9ACTN</name>
<feature type="domain" description="HTH cro/C1-type" evidence="1">
    <location>
        <begin position="19"/>
        <end position="74"/>
    </location>
</feature>
<dbReference type="Pfam" id="PF13560">
    <property type="entry name" value="HTH_31"/>
    <property type="match status" value="1"/>
</dbReference>
<dbReference type="Gene3D" id="1.10.260.40">
    <property type="entry name" value="lambda repressor-like DNA-binding domains"/>
    <property type="match status" value="1"/>
</dbReference>
<proteinExistence type="predicted"/>
<reference evidence="3" key="1">
    <citation type="submission" date="2019-10" db="EMBL/GenBank/DDBJ databases">
        <title>Streptomyces sp. nov., a novel actinobacterium isolated from alkaline environment.</title>
        <authorList>
            <person name="Golinska P."/>
        </authorList>
    </citation>
    <scope>NUCLEOTIDE SEQUENCE [LARGE SCALE GENOMIC DNA]</scope>
    <source>
        <strain evidence="3">DSM 42118</strain>
    </source>
</reference>
<evidence type="ECO:0000259" key="1">
    <source>
        <dbReference type="PROSITE" id="PS50943"/>
    </source>
</evidence>
<dbReference type="InterPro" id="IPR010982">
    <property type="entry name" value="Lambda_DNA-bd_dom_sf"/>
</dbReference>
<organism evidence="2 3">
    <name type="scientific">Streptomyces alkaliphilus</name>
    <dbReference type="NCBI Taxonomy" id="1472722"/>
    <lineage>
        <taxon>Bacteria</taxon>
        <taxon>Bacillati</taxon>
        <taxon>Actinomycetota</taxon>
        <taxon>Actinomycetes</taxon>
        <taxon>Kitasatosporales</taxon>
        <taxon>Streptomycetaceae</taxon>
        <taxon>Streptomyces</taxon>
    </lineage>
</organism>
<dbReference type="Proteomes" id="UP000538929">
    <property type="component" value="Unassembled WGS sequence"/>
</dbReference>
<dbReference type="InterPro" id="IPR001387">
    <property type="entry name" value="Cro/C1-type_HTH"/>
</dbReference>
<dbReference type="RefSeq" id="WP_182605184.1">
    <property type="nucleotide sequence ID" value="NZ_VKHT01000088.1"/>
</dbReference>
<evidence type="ECO:0000313" key="2">
    <source>
        <dbReference type="EMBL" id="MBB0243526.1"/>
    </source>
</evidence>